<protein>
    <submittedName>
        <fullName evidence="1">Uncharacterized protein</fullName>
    </submittedName>
</protein>
<dbReference type="EMBL" id="MU971335">
    <property type="protein sequence ID" value="KAK9241313.1"/>
    <property type="molecule type" value="Genomic_DNA"/>
</dbReference>
<sequence length="515" mass="57459">MTQSSDSSILLGWAQLQDINIHKSLQIKPTPQAGLGIFYTGSDPLVTSEDAEPSTLISVPNKVILTAENIRTFALSYGTTLLPLLRNGEDEEMVSERGTILRFLLFSLHRFAAPRLQKVAWESNCYSAYLGFMPSPLLQQTDDHQSLLTSPSAPPPTFWTPGQINKAVGTSLYAPLSAKLRLLTSEFEQFSSQWRDVFEKVDGAGQADVEISFAEYVRADWLVTSRVMELPIWDEPKLGIVPIIDFANHTNPSDVNARYEITDDAVKLVSLPGRIASGDEIFISYGPNKGSSEILFTYGFLIDSENASCECVKMRVRDGGVLQLVYGRPPVAQFEVRDGKVTWECEFLWLLCVTEEDGFEVSVAQQIEGPPDVDMSIHGQTLSGVRGQEAVEAIKEAYGSDDKMRDVMELRRVLILEKWLSGWMEDLARVEVRQGVEADEHITEAESAETEDPVDGIIETLRQREERVYLLVLEELEKRKDELAQSDAVLTYLAAQDEAPEAEQASVETVEAELR</sequence>
<name>A0ACC3TBL2_LIPKO</name>
<proteinExistence type="predicted"/>
<dbReference type="Proteomes" id="UP001433508">
    <property type="component" value="Unassembled WGS sequence"/>
</dbReference>
<organism evidence="1 2">
    <name type="scientific">Lipomyces kononenkoae</name>
    <name type="common">Yeast</name>
    <dbReference type="NCBI Taxonomy" id="34357"/>
    <lineage>
        <taxon>Eukaryota</taxon>
        <taxon>Fungi</taxon>
        <taxon>Dikarya</taxon>
        <taxon>Ascomycota</taxon>
        <taxon>Saccharomycotina</taxon>
        <taxon>Lipomycetes</taxon>
        <taxon>Lipomycetales</taxon>
        <taxon>Lipomycetaceae</taxon>
        <taxon>Lipomyces</taxon>
    </lineage>
</organism>
<keyword evidence="2" id="KW-1185">Reference proteome</keyword>
<evidence type="ECO:0000313" key="2">
    <source>
        <dbReference type="Proteomes" id="UP001433508"/>
    </source>
</evidence>
<evidence type="ECO:0000313" key="1">
    <source>
        <dbReference type="EMBL" id="KAK9241313.1"/>
    </source>
</evidence>
<gene>
    <name evidence="1" type="ORF">V1525DRAFT_392752</name>
</gene>
<comment type="caution">
    <text evidence="1">The sequence shown here is derived from an EMBL/GenBank/DDBJ whole genome shotgun (WGS) entry which is preliminary data.</text>
</comment>
<accession>A0ACC3TBL2</accession>
<reference evidence="2" key="1">
    <citation type="journal article" date="2024" name="Front. Bioeng. Biotechnol.">
        <title>Genome-scale model development and genomic sequencing of the oleaginous clade Lipomyces.</title>
        <authorList>
            <person name="Czajka J.J."/>
            <person name="Han Y."/>
            <person name="Kim J."/>
            <person name="Mondo S.J."/>
            <person name="Hofstad B.A."/>
            <person name="Robles A."/>
            <person name="Haridas S."/>
            <person name="Riley R."/>
            <person name="LaButti K."/>
            <person name="Pangilinan J."/>
            <person name="Andreopoulos W."/>
            <person name="Lipzen A."/>
            <person name="Yan J."/>
            <person name="Wang M."/>
            <person name="Ng V."/>
            <person name="Grigoriev I.V."/>
            <person name="Spatafora J.W."/>
            <person name="Magnuson J.K."/>
            <person name="Baker S.E."/>
            <person name="Pomraning K.R."/>
        </authorList>
    </citation>
    <scope>NUCLEOTIDE SEQUENCE [LARGE SCALE GENOMIC DNA]</scope>
    <source>
        <strain evidence="2">CBS 7786</strain>
    </source>
</reference>